<accession>A0A6C0Y3F6</accession>
<dbReference type="AlphaFoldDB" id="A0A6C0Y3F6"/>
<dbReference type="Proteomes" id="UP000503440">
    <property type="component" value="Chromosome"/>
</dbReference>
<sequence>MAVKVTCIIPSKQLEDAQTNQYIATNSKTMIDKVTVTNTTAAAVTFSCNLVPEGGSVADTNAVIKTKSVAAGETYVCPELVGHVLEPGDAISMIASAADSLTIRASGREVT</sequence>
<reference evidence="1 2" key="1">
    <citation type="submission" date="2019-09" db="EMBL/GenBank/DDBJ databases">
        <title>Non-baumannii Acinetobacter spp. carrying blaNDM-1 isolated in China.</title>
        <authorList>
            <person name="Cui C."/>
            <person name="Chen C."/>
            <person name="Sun J."/>
            <person name="Liu Y."/>
        </authorList>
    </citation>
    <scope>NUCLEOTIDE SEQUENCE [LARGE SCALE GENOMIC DNA]</scope>
    <source>
        <strain evidence="1 2">B18</strain>
    </source>
</reference>
<dbReference type="RefSeq" id="WP_163146005.1">
    <property type="nucleotide sequence ID" value="NZ_CP044455.1"/>
</dbReference>
<gene>
    <name evidence="1" type="ORF">FSC09_10190</name>
</gene>
<dbReference type="EMBL" id="CP044455">
    <property type="protein sequence ID" value="QIC70757.1"/>
    <property type="molecule type" value="Genomic_DNA"/>
</dbReference>
<organism evidence="1 2">
    <name type="scientific">Acinetobacter indicus</name>
    <dbReference type="NCBI Taxonomy" id="756892"/>
    <lineage>
        <taxon>Bacteria</taxon>
        <taxon>Pseudomonadati</taxon>
        <taxon>Pseudomonadota</taxon>
        <taxon>Gammaproteobacteria</taxon>
        <taxon>Moraxellales</taxon>
        <taxon>Moraxellaceae</taxon>
        <taxon>Acinetobacter</taxon>
    </lineage>
</organism>
<name>A0A6C0Y3F6_9GAMM</name>
<evidence type="ECO:0000313" key="2">
    <source>
        <dbReference type="Proteomes" id="UP000503440"/>
    </source>
</evidence>
<evidence type="ECO:0000313" key="1">
    <source>
        <dbReference type="EMBL" id="QIC70757.1"/>
    </source>
</evidence>
<proteinExistence type="predicted"/>
<protein>
    <submittedName>
        <fullName evidence="1">Uncharacterized protein</fullName>
    </submittedName>
</protein>